<sequence>MTKSAKFLHLAALTAAAAIVIALGGQAAAQSARNCAPRDVVVERLATGYGETRQSVGLGANNAMVEVFASEETGSWTILITAPSGVSCLVASGQSFEEVAEALPAIGSDA</sequence>
<accession>A0A975JEB8</accession>
<organism evidence="2 3">
    <name type="scientific">Sulfitobacter albidus</name>
    <dbReference type="NCBI Taxonomy" id="2829501"/>
    <lineage>
        <taxon>Bacteria</taxon>
        <taxon>Pseudomonadati</taxon>
        <taxon>Pseudomonadota</taxon>
        <taxon>Alphaproteobacteria</taxon>
        <taxon>Rhodobacterales</taxon>
        <taxon>Roseobacteraceae</taxon>
        <taxon>Sulfitobacter</taxon>
    </lineage>
</organism>
<feature type="signal peptide" evidence="1">
    <location>
        <begin position="1"/>
        <end position="27"/>
    </location>
</feature>
<protein>
    <recommendedName>
        <fullName evidence="4">Lipoprotein</fullName>
    </recommendedName>
</protein>
<dbReference type="EMBL" id="CP073581">
    <property type="protein sequence ID" value="QUJ76883.1"/>
    <property type="molecule type" value="Genomic_DNA"/>
</dbReference>
<evidence type="ECO:0008006" key="4">
    <source>
        <dbReference type="Google" id="ProtNLM"/>
    </source>
</evidence>
<evidence type="ECO:0000256" key="1">
    <source>
        <dbReference type="SAM" id="SignalP"/>
    </source>
</evidence>
<dbReference type="AlphaFoldDB" id="A0A975JEB8"/>
<evidence type="ECO:0000313" key="2">
    <source>
        <dbReference type="EMBL" id="QUJ76883.1"/>
    </source>
</evidence>
<dbReference type="KEGG" id="sual:KDD17_02145"/>
<proteinExistence type="predicted"/>
<keyword evidence="1" id="KW-0732">Signal</keyword>
<reference evidence="2" key="1">
    <citation type="submission" date="2021-04" db="EMBL/GenBank/DDBJ databases">
        <title>Complete genome sequence for Sulfitobacter sp. strain JK7-1.</title>
        <authorList>
            <person name="Park S.-J."/>
        </authorList>
    </citation>
    <scope>NUCLEOTIDE SEQUENCE</scope>
    <source>
        <strain evidence="2">JK7-1</strain>
    </source>
</reference>
<gene>
    <name evidence="2" type="ORF">KDD17_02145</name>
</gene>
<dbReference type="RefSeq" id="WP_212705080.1">
    <property type="nucleotide sequence ID" value="NZ_CP073581.1"/>
</dbReference>
<feature type="chain" id="PRO_5037179606" description="Lipoprotein" evidence="1">
    <location>
        <begin position="28"/>
        <end position="110"/>
    </location>
</feature>
<keyword evidence="3" id="KW-1185">Reference proteome</keyword>
<evidence type="ECO:0000313" key="3">
    <source>
        <dbReference type="Proteomes" id="UP000683291"/>
    </source>
</evidence>
<dbReference type="Proteomes" id="UP000683291">
    <property type="component" value="Chromosome 1"/>
</dbReference>
<name>A0A975JEB8_9RHOB</name>